<dbReference type="InterPro" id="IPR050177">
    <property type="entry name" value="Lipid_A_modif_metabolic_enz"/>
</dbReference>
<reference evidence="2 3" key="1">
    <citation type="submission" date="2019-06" db="EMBL/GenBank/DDBJ databases">
        <title>Whole genome shotgun sequence of Brevibacillus parabrevis NBRC 12334.</title>
        <authorList>
            <person name="Hosoyama A."/>
            <person name="Uohara A."/>
            <person name="Ohji S."/>
            <person name="Ichikawa N."/>
        </authorList>
    </citation>
    <scope>NUCLEOTIDE SEQUENCE [LARGE SCALE GENOMIC DNA]</scope>
    <source>
        <strain evidence="2 3">NBRC 12334</strain>
    </source>
</reference>
<dbReference type="AlphaFoldDB" id="A0A4Y3PKS5"/>
<sequence length="296" mass="32735">MKKVLVLGGTRFFGKRLVHLLIESGADVTVATRGLTEVDLPPQVKRLVVDRDDKASLAIAGEEQWDIVYDNICYSYQNALDACEVFRGKVGKYVLTSTLSVYDYAEQALKEEEFDPYTYPLRPGTREGVSYQEGKRQAEAVFFQTDAFPVVAVRFPIVLAEEDYTRRLHFHVEHVHEEQPIGLENPQATMCFIHAGEAARFLQWAGTGSVTGPVNANSHGTVTLQALLDNIAQAVGKPARIQPETAPSDQSPFGFPHSFFMDNSKAAAAGFAFLTLESWLPALIQTIAKETMHAKA</sequence>
<dbReference type="InterPro" id="IPR036291">
    <property type="entry name" value="NAD(P)-bd_dom_sf"/>
</dbReference>
<dbReference type="GeneID" id="87612684"/>
<dbReference type="InterPro" id="IPR001509">
    <property type="entry name" value="Epimerase_deHydtase"/>
</dbReference>
<gene>
    <name evidence="2" type="ORF">BPA01_06210</name>
</gene>
<evidence type="ECO:0000313" key="3">
    <source>
        <dbReference type="Proteomes" id="UP000316882"/>
    </source>
</evidence>
<proteinExistence type="predicted"/>
<dbReference type="Pfam" id="PF01370">
    <property type="entry name" value="Epimerase"/>
    <property type="match status" value="1"/>
</dbReference>
<evidence type="ECO:0000313" key="2">
    <source>
        <dbReference type="EMBL" id="GEB31041.1"/>
    </source>
</evidence>
<evidence type="ECO:0000259" key="1">
    <source>
        <dbReference type="Pfam" id="PF01370"/>
    </source>
</evidence>
<dbReference type="Gene3D" id="3.40.50.720">
    <property type="entry name" value="NAD(P)-binding Rossmann-like Domain"/>
    <property type="match status" value="1"/>
</dbReference>
<comment type="caution">
    <text evidence="2">The sequence shown here is derived from an EMBL/GenBank/DDBJ whole genome shotgun (WGS) entry which is preliminary data.</text>
</comment>
<dbReference type="PANTHER" id="PTHR43245:SF13">
    <property type="entry name" value="UDP-D-APIOSE_UDP-D-XYLOSE SYNTHASE 2"/>
    <property type="match status" value="1"/>
</dbReference>
<dbReference type="PANTHER" id="PTHR43245">
    <property type="entry name" value="BIFUNCTIONAL POLYMYXIN RESISTANCE PROTEIN ARNA"/>
    <property type="match status" value="1"/>
</dbReference>
<dbReference type="RefSeq" id="WP_122965130.1">
    <property type="nucleotide sequence ID" value="NZ_BJMH01000002.1"/>
</dbReference>
<keyword evidence="3" id="KW-1185">Reference proteome</keyword>
<name>A0A4Y3PKS5_BREPA</name>
<dbReference type="Proteomes" id="UP000316882">
    <property type="component" value="Unassembled WGS sequence"/>
</dbReference>
<dbReference type="SUPFAM" id="SSF51735">
    <property type="entry name" value="NAD(P)-binding Rossmann-fold domains"/>
    <property type="match status" value="1"/>
</dbReference>
<protein>
    <submittedName>
        <fullName evidence="2">NAD dependent epimerase/dehydratase</fullName>
    </submittedName>
</protein>
<organism evidence="2 3">
    <name type="scientific">Brevibacillus parabrevis</name>
    <dbReference type="NCBI Taxonomy" id="54914"/>
    <lineage>
        <taxon>Bacteria</taxon>
        <taxon>Bacillati</taxon>
        <taxon>Bacillota</taxon>
        <taxon>Bacilli</taxon>
        <taxon>Bacillales</taxon>
        <taxon>Paenibacillaceae</taxon>
        <taxon>Brevibacillus</taxon>
    </lineage>
</organism>
<accession>A0A4Y3PKS5</accession>
<feature type="domain" description="NAD-dependent epimerase/dehydratase" evidence="1">
    <location>
        <begin position="4"/>
        <end position="205"/>
    </location>
</feature>
<dbReference type="EMBL" id="BJMH01000002">
    <property type="protein sequence ID" value="GEB31041.1"/>
    <property type="molecule type" value="Genomic_DNA"/>
</dbReference>
<dbReference type="STRING" id="54914.AV540_19410"/>